<organism evidence="1 2">
    <name type="scientific">Leptospira interrogans serovar Zanoni str. LT2156</name>
    <dbReference type="NCBI Taxonomy" id="1001601"/>
    <lineage>
        <taxon>Bacteria</taxon>
        <taxon>Pseudomonadati</taxon>
        <taxon>Spirochaetota</taxon>
        <taxon>Spirochaetia</taxon>
        <taxon>Leptospirales</taxon>
        <taxon>Leptospiraceae</taxon>
        <taxon>Leptospira</taxon>
    </lineage>
</organism>
<reference evidence="1 2" key="1">
    <citation type="submission" date="2013-01" db="EMBL/GenBank/DDBJ databases">
        <authorList>
            <person name="Harkins D.M."/>
            <person name="Durkin A.S."/>
            <person name="Brinkac L.M."/>
            <person name="Haft D.H."/>
            <person name="Selengut J.D."/>
            <person name="Sanka R."/>
            <person name="DePew J."/>
            <person name="Purushe J."/>
            <person name="Tulsiani S.M."/>
            <person name="Graham G.C."/>
            <person name="Burns M.-A."/>
            <person name="Dohnt M.F."/>
            <person name="Smythe L.D."/>
            <person name="McKay D.B."/>
            <person name="Craig S.B."/>
            <person name="Vinetz J.M."/>
            <person name="Sutton G.G."/>
            <person name="Nierman W.C."/>
            <person name="Fouts D.E."/>
        </authorList>
    </citation>
    <scope>NUCLEOTIDE SEQUENCE [LARGE SCALE GENOMIC DNA]</scope>
    <source>
        <strain evidence="1 2">LT2156</strain>
    </source>
</reference>
<gene>
    <name evidence="1" type="ORF">LEP1GSC158_2272</name>
</gene>
<protein>
    <submittedName>
        <fullName evidence="1">Uncharacterized protein</fullName>
    </submittedName>
</protein>
<accession>M6HI35</accession>
<evidence type="ECO:0000313" key="1">
    <source>
        <dbReference type="EMBL" id="EMM94559.1"/>
    </source>
</evidence>
<dbReference type="AlphaFoldDB" id="M6HI35"/>
<proteinExistence type="predicted"/>
<dbReference type="EMBL" id="AFMF02000033">
    <property type="protein sequence ID" value="EMM94559.1"/>
    <property type="molecule type" value="Genomic_DNA"/>
</dbReference>
<sequence>MKNWKNVLINSDLSLQDAIKILDKEALRIVLIVDENKNF</sequence>
<dbReference type="Proteomes" id="UP000012089">
    <property type="component" value="Unassembled WGS sequence"/>
</dbReference>
<comment type="caution">
    <text evidence="1">The sequence shown here is derived from an EMBL/GenBank/DDBJ whole genome shotgun (WGS) entry which is preliminary data.</text>
</comment>
<name>M6HI35_LEPIR</name>
<evidence type="ECO:0000313" key="2">
    <source>
        <dbReference type="Proteomes" id="UP000012089"/>
    </source>
</evidence>